<feature type="transmembrane region" description="Helical" evidence="1">
    <location>
        <begin position="256"/>
        <end position="280"/>
    </location>
</feature>
<reference evidence="3" key="1">
    <citation type="submission" date="2016-06" db="EMBL/GenBank/DDBJ databases">
        <authorList>
            <person name="Varghese N."/>
            <person name="Submissions Spin"/>
        </authorList>
    </citation>
    <scope>NUCLEOTIDE SEQUENCE [LARGE SCALE GENOMIC DNA]</scope>
    <source>
        <strain evidence="3">DSM 45431</strain>
    </source>
</reference>
<keyword evidence="1" id="KW-0472">Membrane</keyword>
<keyword evidence="1" id="KW-1133">Transmembrane helix</keyword>
<evidence type="ECO:0000313" key="2">
    <source>
        <dbReference type="EMBL" id="SCL20569.1"/>
    </source>
</evidence>
<dbReference type="STRING" id="568872.GA0070624_2034"/>
<sequence>MRSRILWLSFKSVAGTDPANPMANYTGPQSGNIQNADQIFNYGESRAWLSDGRKLLQERAYRRAAPCFEEFLARDSSEDCMARAEAHVLLVIATLAGCPPSYRTHQQATEIGHHLVAASSDLAAVLAALVGDDYYDSAGISVPPDLAAVAAKTDPTRLRRSDLLLIQRHVAPVPGETWQKLRTYCQPLGIDLPNVASDLPTPPASPERRVGVPKYFIAVPPAPPPERSLAAGTTVFAGVVLIALPCAGLLVETRWYVGLAMLVLAPAAGLLVALIGIGIWRDSQQDQVARRRYEEAKAAAEGGPSKEQMDQWLEEDVRWIVARGARRLRLNPALIAKSGDLLVEPQAAVGVSRLKREETLQQFLSRAGGSTSVRLVRQKRTIGKSRVGPDGKLRSDHYHILVVYLSAHRVAVFMCDLALATRALLTESTYTFHYRDVVSISTRAIVDPRDSEGGIALFDEATGRYVRRFGDSRFTLFLVNGQQMDVSVGVTGESRELEVAWSNAQVYQVVDRMVWSRKEREDSERA</sequence>
<accession>A0A1C6RU77</accession>
<evidence type="ECO:0000256" key="1">
    <source>
        <dbReference type="SAM" id="Phobius"/>
    </source>
</evidence>
<dbReference type="AlphaFoldDB" id="A0A1C6RU77"/>
<feature type="transmembrane region" description="Helical" evidence="1">
    <location>
        <begin position="229"/>
        <end position="250"/>
    </location>
</feature>
<name>A0A1C6RU77_9ACTN</name>
<evidence type="ECO:0000313" key="3">
    <source>
        <dbReference type="Proteomes" id="UP000199413"/>
    </source>
</evidence>
<dbReference type="Proteomes" id="UP000199413">
    <property type="component" value="Unassembled WGS sequence"/>
</dbReference>
<gene>
    <name evidence="2" type="ORF">GA0070624_2034</name>
</gene>
<dbReference type="EMBL" id="FMHV01000002">
    <property type="protein sequence ID" value="SCL20569.1"/>
    <property type="molecule type" value="Genomic_DNA"/>
</dbReference>
<protein>
    <submittedName>
        <fullName evidence="2">Uncharacterized protein</fullName>
    </submittedName>
</protein>
<organism evidence="2 3">
    <name type="scientific">Micromonospora rhizosphaerae</name>
    <dbReference type="NCBI Taxonomy" id="568872"/>
    <lineage>
        <taxon>Bacteria</taxon>
        <taxon>Bacillati</taxon>
        <taxon>Actinomycetota</taxon>
        <taxon>Actinomycetes</taxon>
        <taxon>Micromonosporales</taxon>
        <taxon>Micromonosporaceae</taxon>
        <taxon>Micromonospora</taxon>
    </lineage>
</organism>
<keyword evidence="1" id="KW-0812">Transmembrane</keyword>
<keyword evidence="3" id="KW-1185">Reference proteome</keyword>
<proteinExistence type="predicted"/>